<reference evidence="1" key="1">
    <citation type="submission" date="2020-08" db="EMBL/GenBank/DDBJ databases">
        <title>Multicomponent nature underlies the extraordinary mechanical properties of spider dragline silk.</title>
        <authorList>
            <person name="Kono N."/>
            <person name="Nakamura H."/>
            <person name="Mori M."/>
            <person name="Yoshida Y."/>
            <person name="Ohtoshi R."/>
            <person name="Malay A.D."/>
            <person name="Moran D.A.P."/>
            <person name="Tomita M."/>
            <person name="Numata K."/>
            <person name="Arakawa K."/>
        </authorList>
    </citation>
    <scope>NUCLEOTIDE SEQUENCE</scope>
</reference>
<gene>
    <name evidence="1" type="ORF">NPIL_65721</name>
</gene>
<dbReference type="Proteomes" id="UP000887013">
    <property type="component" value="Unassembled WGS sequence"/>
</dbReference>
<proteinExistence type="predicted"/>
<evidence type="ECO:0000313" key="1">
    <source>
        <dbReference type="EMBL" id="GFT86500.1"/>
    </source>
</evidence>
<evidence type="ECO:0000313" key="2">
    <source>
        <dbReference type="Proteomes" id="UP000887013"/>
    </source>
</evidence>
<protein>
    <submittedName>
        <fullName evidence="1">Uncharacterized protein</fullName>
    </submittedName>
</protein>
<name>A0A8X6PW59_NEPPI</name>
<dbReference type="AlphaFoldDB" id="A0A8X6PW59"/>
<dbReference type="EMBL" id="BMAW01073139">
    <property type="protein sequence ID" value="GFT86500.1"/>
    <property type="molecule type" value="Genomic_DNA"/>
</dbReference>
<accession>A0A8X6PW59</accession>
<comment type="caution">
    <text evidence="1">The sequence shown here is derived from an EMBL/GenBank/DDBJ whole genome shotgun (WGS) entry which is preliminary data.</text>
</comment>
<sequence length="97" mass="11204">MDSNQLSGSEKEENDINTIHGLDDGYCTVGSTVWHFAFLEGNFDSSIPSRPSPPTVDKWPQHPFQSWRIQLVSLTIHHWKRRFPLVLSHRRETGISF</sequence>
<organism evidence="1 2">
    <name type="scientific">Nephila pilipes</name>
    <name type="common">Giant wood spider</name>
    <name type="synonym">Nephila maculata</name>
    <dbReference type="NCBI Taxonomy" id="299642"/>
    <lineage>
        <taxon>Eukaryota</taxon>
        <taxon>Metazoa</taxon>
        <taxon>Ecdysozoa</taxon>
        <taxon>Arthropoda</taxon>
        <taxon>Chelicerata</taxon>
        <taxon>Arachnida</taxon>
        <taxon>Araneae</taxon>
        <taxon>Araneomorphae</taxon>
        <taxon>Entelegynae</taxon>
        <taxon>Araneoidea</taxon>
        <taxon>Nephilidae</taxon>
        <taxon>Nephila</taxon>
    </lineage>
</organism>
<keyword evidence="2" id="KW-1185">Reference proteome</keyword>